<dbReference type="GO" id="GO:0015627">
    <property type="term" value="C:type II protein secretion system complex"/>
    <property type="evidence" value="ECO:0007669"/>
    <property type="project" value="TreeGrafter"/>
</dbReference>
<dbReference type="Pfam" id="PF12836">
    <property type="entry name" value="HHH_3"/>
    <property type="match status" value="1"/>
</dbReference>
<dbReference type="PANTHER" id="PTHR21180">
    <property type="entry name" value="ENDONUCLEASE/EXONUCLEASE/PHOSPHATASE FAMILY DOMAIN-CONTAINING PROTEIN 1"/>
    <property type="match status" value="1"/>
</dbReference>
<protein>
    <submittedName>
        <fullName evidence="2">Competence protein ComEA</fullName>
    </submittedName>
</protein>
<evidence type="ECO:0000313" key="2">
    <source>
        <dbReference type="EMBL" id="SFP18928.1"/>
    </source>
</evidence>
<dbReference type="OrthoDB" id="7510573at2"/>
<dbReference type="InterPro" id="IPR051675">
    <property type="entry name" value="Endo/Exo/Phosphatase_dom_1"/>
</dbReference>
<dbReference type="PANTHER" id="PTHR21180:SF32">
    <property type="entry name" value="ENDONUCLEASE_EXONUCLEASE_PHOSPHATASE FAMILY DOMAIN-CONTAINING PROTEIN 1"/>
    <property type="match status" value="1"/>
</dbReference>
<dbReference type="STRING" id="1121869.SAMN03084138_01551"/>
<dbReference type="RefSeq" id="WP_017017780.1">
    <property type="nucleotide sequence ID" value="NZ_FOWR01000009.1"/>
</dbReference>
<dbReference type="GO" id="GO:0015628">
    <property type="term" value="P:protein secretion by the type II secretion system"/>
    <property type="evidence" value="ECO:0007669"/>
    <property type="project" value="TreeGrafter"/>
</dbReference>
<keyword evidence="1" id="KW-0732">Signal</keyword>
<dbReference type="Gene3D" id="1.10.150.280">
    <property type="entry name" value="AF1531-like domain"/>
    <property type="match status" value="1"/>
</dbReference>
<dbReference type="SUPFAM" id="SSF47781">
    <property type="entry name" value="RuvA domain 2-like"/>
    <property type="match status" value="1"/>
</dbReference>
<dbReference type="InterPro" id="IPR010994">
    <property type="entry name" value="RuvA_2-like"/>
</dbReference>
<gene>
    <name evidence="2" type="ORF">SAMN03084138_01551</name>
</gene>
<dbReference type="Proteomes" id="UP000182692">
    <property type="component" value="Unassembled WGS sequence"/>
</dbReference>
<feature type="chain" id="PRO_5010224287" evidence="1">
    <location>
        <begin position="24"/>
        <end position="99"/>
    </location>
</feature>
<dbReference type="InterPro" id="IPR004509">
    <property type="entry name" value="Competence_ComEA_HhH"/>
</dbReference>
<name>A0A1I5NAP7_9GAMM</name>
<sequence>MLKKILTTLTFAVAMFAAPVALAQDNQSNAGADAPFEVNINTADADELDKYLDGVGKSKAQAIVDFREEFGQFESLDSLKNVKGIGGGIIEKNKDRIVL</sequence>
<evidence type="ECO:0000256" key="1">
    <source>
        <dbReference type="SAM" id="SignalP"/>
    </source>
</evidence>
<proteinExistence type="predicted"/>
<dbReference type="GeneID" id="35871864"/>
<reference evidence="2 3" key="1">
    <citation type="submission" date="2016-10" db="EMBL/GenBank/DDBJ databases">
        <authorList>
            <person name="de Groot N.N."/>
        </authorList>
    </citation>
    <scope>NUCLEOTIDE SEQUENCE [LARGE SCALE GENOMIC DNA]</scope>
    <source>
        <strain evidence="2 3">DSM 15893</strain>
    </source>
</reference>
<dbReference type="AlphaFoldDB" id="A0A1I5NAP7"/>
<accession>A0A1I5NAP7</accession>
<dbReference type="NCBIfam" id="TIGR00426">
    <property type="entry name" value="competence protein ComEA helix-hairpin-helix repeat region"/>
    <property type="match status" value="1"/>
</dbReference>
<organism evidence="2 3">
    <name type="scientific">Enterovibrio norvegicus DSM 15893</name>
    <dbReference type="NCBI Taxonomy" id="1121869"/>
    <lineage>
        <taxon>Bacteria</taxon>
        <taxon>Pseudomonadati</taxon>
        <taxon>Pseudomonadota</taxon>
        <taxon>Gammaproteobacteria</taxon>
        <taxon>Vibrionales</taxon>
        <taxon>Vibrionaceae</taxon>
        <taxon>Enterovibrio</taxon>
    </lineage>
</organism>
<feature type="signal peptide" evidence="1">
    <location>
        <begin position="1"/>
        <end position="23"/>
    </location>
</feature>
<dbReference type="EMBL" id="FOWR01000009">
    <property type="protein sequence ID" value="SFP18928.1"/>
    <property type="molecule type" value="Genomic_DNA"/>
</dbReference>
<evidence type="ECO:0000313" key="3">
    <source>
        <dbReference type="Proteomes" id="UP000182692"/>
    </source>
</evidence>